<dbReference type="InterPro" id="IPR056125">
    <property type="entry name" value="DUF7708"/>
</dbReference>
<evidence type="ECO:0000313" key="3">
    <source>
        <dbReference type="EMBL" id="KAK7429027.1"/>
    </source>
</evidence>
<dbReference type="EMBL" id="JAZAVK010000033">
    <property type="protein sequence ID" value="KAK7429027.1"/>
    <property type="molecule type" value="Genomic_DNA"/>
</dbReference>
<feature type="region of interest" description="Disordered" evidence="1">
    <location>
        <begin position="683"/>
        <end position="709"/>
    </location>
</feature>
<protein>
    <recommendedName>
        <fullName evidence="2">DUF7708 domain-containing protein</fullName>
    </recommendedName>
</protein>
<evidence type="ECO:0000259" key="2">
    <source>
        <dbReference type="Pfam" id="PF24809"/>
    </source>
</evidence>
<gene>
    <name evidence="3" type="ORF">QQZ08_004434</name>
</gene>
<dbReference type="Proteomes" id="UP001498421">
    <property type="component" value="Unassembled WGS sequence"/>
</dbReference>
<comment type="caution">
    <text evidence="3">The sequence shown here is derived from an EMBL/GenBank/DDBJ whole genome shotgun (WGS) entry which is preliminary data.</text>
</comment>
<evidence type="ECO:0000313" key="4">
    <source>
        <dbReference type="Proteomes" id="UP001498421"/>
    </source>
</evidence>
<evidence type="ECO:0000256" key="1">
    <source>
        <dbReference type="SAM" id="MobiDB-lite"/>
    </source>
</evidence>
<accession>A0ABR1I630</accession>
<feature type="domain" description="DUF7708" evidence="2">
    <location>
        <begin position="59"/>
        <end position="190"/>
    </location>
</feature>
<feature type="compositionally biased region" description="Polar residues" evidence="1">
    <location>
        <begin position="696"/>
        <end position="709"/>
    </location>
</feature>
<reference evidence="3 4" key="1">
    <citation type="journal article" date="2025" name="Microbiol. Resour. Announc.">
        <title>Draft genome sequences for Neonectria magnoliae and Neonectria punicea, canker pathogens of Liriodendron tulipifera and Acer saccharum in West Virginia.</title>
        <authorList>
            <person name="Petronek H.M."/>
            <person name="Kasson M.T."/>
            <person name="Metheny A.M."/>
            <person name="Stauder C.M."/>
            <person name="Lovett B."/>
            <person name="Lynch S.C."/>
            <person name="Garnas J.R."/>
            <person name="Kasson L.R."/>
            <person name="Stajich J.E."/>
        </authorList>
    </citation>
    <scope>NUCLEOTIDE SEQUENCE [LARGE SCALE GENOMIC DNA]</scope>
    <source>
        <strain evidence="3 4">NRRL 64651</strain>
    </source>
</reference>
<sequence>MATSTDDGFSRTLEKFRRTLSDVQRRAFSSTSLDDVKKAMQDIQDKIGPGKRLRNFTRLKKFLEGMKQMEELVKVFAQVHEVVAFVWRPIKLTLMIAATKVETLELLLGVYQEIGDVLHGVERYTRLFKKHFEGKQILETYFYDVLQFHTEVLKVFTKPGWKRLFTYAWPTFKTRFRPIINSLKRHQGLLSDEKHTIVIEEVQELSADFKDKFAELRQAISESDAKHQESIASQKSRIIARINPLGYESDHDLVAKNVTYQNPAILVIGSPKIPYSEVGLTIRRLTTFFTFTRAWVILDGLDECGEEHEINKPESQRVLKWLREDLFPACQAQDCQIRLLISGQRDGYVDAILSKCPEINLDTADAHVFDIRDYTKFRTSTIREDFSLDSAQEADIIERVVSTSKGMFLYAKVVLDNLISQESTADLDDELTQDHFPRGLDAAYERVVIRVLDRPSPSRKKSALMVLGWLICSARPLRWREIQSKFCIDPEKATCNFRNRRVHGCKAICGSLVEVEPCEYHGDSVTEQTISLVHNTAGRYLVESGRLRLYEEHSRMAIFCARYLSSSPFDKEQFADTIEKFALTGYYGLLDYASAFWQLHVNFVLTCKSSLDVALQDEVVQSVARLLEGWGTDKQTRKPLVVLDIAFIESRMAEWLRDESDFTGPFKHIINIRRVVEAPALTRTPTTPSWPSTASCNSSAQEHGAQSSR</sequence>
<proteinExistence type="predicted"/>
<feature type="compositionally biased region" description="Low complexity" evidence="1">
    <location>
        <begin position="683"/>
        <end position="695"/>
    </location>
</feature>
<keyword evidence="4" id="KW-1185">Reference proteome</keyword>
<dbReference type="PANTHER" id="PTHR10039">
    <property type="entry name" value="AMELOGENIN"/>
    <property type="match status" value="1"/>
</dbReference>
<organism evidence="3 4">
    <name type="scientific">Neonectria magnoliae</name>
    <dbReference type="NCBI Taxonomy" id="2732573"/>
    <lineage>
        <taxon>Eukaryota</taxon>
        <taxon>Fungi</taxon>
        <taxon>Dikarya</taxon>
        <taxon>Ascomycota</taxon>
        <taxon>Pezizomycotina</taxon>
        <taxon>Sordariomycetes</taxon>
        <taxon>Hypocreomycetidae</taxon>
        <taxon>Hypocreales</taxon>
        <taxon>Nectriaceae</taxon>
        <taxon>Neonectria</taxon>
    </lineage>
</organism>
<dbReference type="Pfam" id="PF24809">
    <property type="entry name" value="DUF7708"/>
    <property type="match status" value="1"/>
</dbReference>
<name>A0ABR1I630_9HYPO</name>